<proteinExistence type="predicted"/>
<dbReference type="EMBL" id="BLLG01000016">
    <property type="protein sequence ID" value="GFH38417.1"/>
    <property type="molecule type" value="Genomic_DNA"/>
</dbReference>
<feature type="transmembrane region" description="Helical" evidence="1">
    <location>
        <begin position="107"/>
        <end position="126"/>
    </location>
</feature>
<accession>A0A6A0B3N2</accession>
<comment type="caution">
    <text evidence="2">The sequence shown here is derived from an EMBL/GenBank/DDBJ whole genome shotgun (WGS) entry which is preliminary data.</text>
</comment>
<evidence type="ECO:0000313" key="2">
    <source>
        <dbReference type="EMBL" id="GFH38417.1"/>
    </source>
</evidence>
<dbReference type="AlphaFoldDB" id="A0A6A0B3N2"/>
<dbReference type="Proteomes" id="UP000484988">
    <property type="component" value="Unassembled WGS sequence"/>
</dbReference>
<organism evidence="2 3">
    <name type="scientific">Streptomyces pacificus</name>
    <dbReference type="NCBI Taxonomy" id="2705029"/>
    <lineage>
        <taxon>Bacteria</taxon>
        <taxon>Bacillati</taxon>
        <taxon>Actinomycetota</taxon>
        <taxon>Actinomycetes</taxon>
        <taxon>Kitasatosporales</taxon>
        <taxon>Streptomycetaceae</taxon>
        <taxon>Streptomyces</taxon>
    </lineage>
</organism>
<name>A0A6A0B3N2_9ACTN</name>
<keyword evidence="1" id="KW-0812">Transmembrane</keyword>
<keyword evidence="1" id="KW-1133">Transmembrane helix</keyword>
<dbReference type="RefSeq" id="WP_173266075.1">
    <property type="nucleotide sequence ID" value="NZ_BLLG01000016.1"/>
</dbReference>
<keyword evidence="1" id="KW-0472">Membrane</keyword>
<keyword evidence="3" id="KW-1185">Reference proteome</keyword>
<feature type="transmembrane region" description="Helical" evidence="1">
    <location>
        <begin position="60"/>
        <end position="78"/>
    </location>
</feature>
<protein>
    <submittedName>
        <fullName evidence="2">Uncharacterized protein</fullName>
    </submittedName>
</protein>
<gene>
    <name evidence="2" type="ORF">SCWH03_46590</name>
</gene>
<reference evidence="2 3" key="1">
    <citation type="submission" date="2020-02" db="EMBL/GenBank/DDBJ databases">
        <title>Whole Genome Shotgun Sequence of Streptomyces sp. strain CWH03.</title>
        <authorList>
            <person name="Dohra H."/>
            <person name="Kodani S."/>
            <person name="Yamamura H."/>
        </authorList>
    </citation>
    <scope>NUCLEOTIDE SEQUENCE [LARGE SCALE GENOMIC DNA]</scope>
    <source>
        <strain evidence="2 3">CWH03</strain>
    </source>
</reference>
<feature type="transmembrane region" description="Helical" evidence="1">
    <location>
        <begin position="37"/>
        <end position="53"/>
    </location>
</feature>
<sequence>MSHASRELALVVFVLGTAVFALSYYAVTVNWKQRTPLLWVVIPLAGGISLGLAKGEPLNMLLFSLGGGLAMLSLMFFFPRGRRKELNRRKAAGETIESNEYEPPSSVVWTILVGVLAWVCLSYFLYSG</sequence>
<evidence type="ECO:0000313" key="3">
    <source>
        <dbReference type="Proteomes" id="UP000484988"/>
    </source>
</evidence>
<evidence type="ECO:0000256" key="1">
    <source>
        <dbReference type="SAM" id="Phobius"/>
    </source>
</evidence>